<feature type="transmembrane region" description="Helical" evidence="1">
    <location>
        <begin position="45"/>
        <end position="65"/>
    </location>
</feature>
<gene>
    <name evidence="2" type="ORF">OSB1V03_LOCUS4886</name>
</gene>
<dbReference type="EMBL" id="OC856900">
    <property type="protein sequence ID" value="CAD7624441.1"/>
    <property type="molecule type" value="Genomic_DNA"/>
</dbReference>
<dbReference type="EMBL" id="CAJPIZ010002325">
    <property type="protein sequence ID" value="CAG2104871.1"/>
    <property type="molecule type" value="Genomic_DNA"/>
</dbReference>
<feature type="transmembrane region" description="Helical" evidence="1">
    <location>
        <begin position="12"/>
        <end position="33"/>
    </location>
</feature>
<keyword evidence="1" id="KW-1133">Transmembrane helix</keyword>
<accession>A0A7R9KM25</accession>
<proteinExistence type="predicted"/>
<dbReference type="AlphaFoldDB" id="A0A7R9KM25"/>
<evidence type="ECO:0000313" key="2">
    <source>
        <dbReference type="EMBL" id="CAD7624441.1"/>
    </source>
</evidence>
<sequence length="69" mass="8384">MSCSVIKLLTMIVFLFALCWLPIHIFNLLVWFYPDITKVQTKLQYRTYIWSYLACHFLSMGYFMLNYET</sequence>
<keyword evidence="1" id="KW-0472">Membrane</keyword>
<reference evidence="2" key="1">
    <citation type="submission" date="2020-11" db="EMBL/GenBank/DDBJ databases">
        <authorList>
            <person name="Tran Van P."/>
        </authorList>
    </citation>
    <scope>NUCLEOTIDE SEQUENCE</scope>
</reference>
<name>A0A7R9KM25_9ACAR</name>
<dbReference type="SUPFAM" id="SSF81321">
    <property type="entry name" value="Family A G protein-coupled receptor-like"/>
    <property type="match status" value="1"/>
</dbReference>
<dbReference type="Gene3D" id="1.20.1070.10">
    <property type="entry name" value="Rhodopsin 7-helix transmembrane proteins"/>
    <property type="match status" value="1"/>
</dbReference>
<keyword evidence="1" id="KW-0812">Transmembrane</keyword>
<organism evidence="2">
    <name type="scientific">Medioppia subpectinata</name>
    <dbReference type="NCBI Taxonomy" id="1979941"/>
    <lineage>
        <taxon>Eukaryota</taxon>
        <taxon>Metazoa</taxon>
        <taxon>Ecdysozoa</taxon>
        <taxon>Arthropoda</taxon>
        <taxon>Chelicerata</taxon>
        <taxon>Arachnida</taxon>
        <taxon>Acari</taxon>
        <taxon>Acariformes</taxon>
        <taxon>Sarcoptiformes</taxon>
        <taxon>Oribatida</taxon>
        <taxon>Brachypylina</taxon>
        <taxon>Oppioidea</taxon>
        <taxon>Oppiidae</taxon>
        <taxon>Medioppia</taxon>
    </lineage>
</organism>
<dbReference type="OrthoDB" id="10037617at2759"/>
<evidence type="ECO:0000313" key="3">
    <source>
        <dbReference type="Proteomes" id="UP000759131"/>
    </source>
</evidence>
<evidence type="ECO:0000256" key="1">
    <source>
        <dbReference type="SAM" id="Phobius"/>
    </source>
</evidence>
<protein>
    <recommendedName>
        <fullName evidence="4">G-protein coupled receptors family 1 profile domain-containing protein</fullName>
    </recommendedName>
</protein>
<dbReference type="Proteomes" id="UP000759131">
    <property type="component" value="Unassembled WGS sequence"/>
</dbReference>
<evidence type="ECO:0008006" key="4">
    <source>
        <dbReference type="Google" id="ProtNLM"/>
    </source>
</evidence>
<keyword evidence="3" id="KW-1185">Reference proteome</keyword>